<dbReference type="AlphaFoldDB" id="A0AB36JMK5"/>
<evidence type="ECO:0000313" key="3">
    <source>
        <dbReference type="EMBL" id="ONK27410.1"/>
    </source>
</evidence>
<reference evidence="4 5" key="1">
    <citation type="submission" date="2016-12" db="EMBL/GenBank/DDBJ databases">
        <authorList>
            <person name="Gulvik C.A."/>
        </authorList>
    </citation>
    <scope>NUCLEOTIDE SEQUENCE [LARGE SCALE GENOMIC DNA]</scope>
    <source>
        <strain evidence="3 5">12-5202</strain>
        <strain evidence="2 4">12-5291</strain>
    </source>
</reference>
<keyword evidence="1" id="KW-0812">Transmembrane</keyword>
<feature type="transmembrane region" description="Helical" evidence="1">
    <location>
        <begin position="64"/>
        <end position="83"/>
    </location>
</feature>
<proteinExistence type="predicted"/>
<gene>
    <name evidence="3" type="ORF">BVE84_08180</name>
    <name evidence="2" type="ORF">BVE86_08340</name>
</gene>
<protein>
    <recommendedName>
        <fullName evidence="6">DUF2304 domain-containing protein</fullName>
    </recommendedName>
</protein>
<feature type="transmembrane region" description="Helical" evidence="1">
    <location>
        <begin position="6"/>
        <end position="23"/>
    </location>
</feature>
<keyword evidence="1" id="KW-1133">Transmembrane helix</keyword>
<dbReference type="RefSeq" id="WP_076996551.1">
    <property type="nucleotide sequence ID" value="NZ_MSPR01000016.1"/>
</dbReference>
<feature type="transmembrane region" description="Helical" evidence="1">
    <location>
        <begin position="35"/>
        <end position="52"/>
    </location>
</feature>
<dbReference type="EMBL" id="MSPR01000016">
    <property type="protein sequence ID" value="ONK27410.1"/>
    <property type="molecule type" value="Genomic_DNA"/>
</dbReference>
<dbReference type="Pfam" id="PF10066">
    <property type="entry name" value="DUF2304"/>
    <property type="match status" value="1"/>
</dbReference>
<dbReference type="Proteomes" id="UP000188946">
    <property type="component" value="Unassembled WGS sequence"/>
</dbReference>
<evidence type="ECO:0000256" key="1">
    <source>
        <dbReference type="SAM" id="Phobius"/>
    </source>
</evidence>
<dbReference type="Proteomes" id="UP000188600">
    <property type="component" value="Unassembled WGS sequence"/>
</dbReference>
<keyword evidence="5" id="KW-1185">Reference proteome</keyword>
<evidence type="ECO:0000313" key="4">
    <source>
        <dbReference type="Proteomes" id="UP000188600"/>
    </source>
</evidence>
<evidence type="ECO:0008006" key="6">
    <source>
        <dbReference type="Google" id="ProtNLM"/>
    </source>
</evidence>
<evidence type="ECO:0000313" key="2">
    <source>
        <dbReference type="EMBL" id="ONK26085.1"/>
    </source>
</evidence>
<dbReference type="InterPro" id="IPR019277">
    <property type="entry name" value="DUF2304"/>
</dbReference>
<accession>A0AB36JMK5</accession>
<organism evidence="2 4">
    <name type="scientific">Streptococcus azizii</name>
    <dbReference type="NCBI Taxonomy" id="1579424"/>
    <lineage>
        <taxon>Bacteria</taxon>
        <taxon>Bacillati</taxon>
        <taxon>Bacillota</taxon>
        <taxon>Bacilli</taxon>
        <taxon>Lactobacillales</taxon>
        <taxon>Streptococcaceae</taxon>
        <taxon>Streptococcus</taxon>
    </lineage>
</organism>
<sequence length="117" mass="13314">MTIFSLVMLITALLFLYFVIRNINKNIMLIDQAAMWLVLGLLMLASALFPMVPARMAHMLGFQLTSNFILFLAVILLLVLLFLQTLQISKQKEDIKNLIQEISMVKTGLIESENQDV</sequence>
<dbReference type="EMBL" id="MSPT01000018">
    <property type="protein sequence ID" value="ONK26085.1"/>
    <property type="molecule type" value="Genomic_DNA"/>
</dbReference>
<name>A0AB36JMK5_9STRE</name>
<comment type="caution">
    <text evidence="2">The sequence shown here is derived from an EMBL/GenBank/DDBJ whole genome shotgun (WGS) entry which is preliminary data.</text>
</comment>
<evidence type="ECO:0000313" key="5">
    <source>
        <dbReference type="Proteomes" id="UP000188946"/>
    </source>
</evidence>
<keyword evidence="1" id="KW-0472">Membrane</keyword>